<feature type="compositionally biased region" description="Low complexity" evidence="8">
    <location>
        <begin position="1"/>
        <end position="29"/>
    </location>
</feature>
<feature type="transmembrane region" description="Helical" evidence="9">
    <location>
        <begin position="116"/>
        <end position="139"/>
    </location>
</feature>
<evidence type="ECO:0000256" key="8">
    <source>
        <dbReference type="SAM" id="MobiDB-lite"/>
    </source>
</evidence>
<feature type="domain" description="Pycsar effector protein" evidence="10">
    <location>
        <begin position="67"/>
        <end position="226"/>
    </location>
</feature>
<evidence type="ECO:0000256" key="7">
    <source>
        <dbReference type="ARBA" id="ARBA00023136"/>
    </source>
</evidence>
<keyword evidence="5 9" id="KW-1133">Transmembrane helix</keyword>
<dbReference type="GO" id="GO:0005886">
    <property type="term" value="C:plasma membrane"/>
    <property type="evidence" value="ECO:0007669"/>
    <property type="project" value="UniProtKB-SubCell"/>
</dbReference>
<keyword evidence="3 9" id="KW-0812">Transmembrane</keyword>
<keyword evidence="2" id="KW-1003">Cell membrane</keyword>
<dbReference type="Proteomes" id="UP000253426">
    <property type="component" value="Unassembled WGS sequence"/>
</dbReference>
<evidence type="ECO:0000313" key="11">
    <source>
        <dbReference type="EMBL" id="RBP35492.1"/>
    </source>
</evidence>
<evidence type="ECO:0000259" key="10">
    <source>
        <dbReference type="Pfam" id="PF18967"/>
    </source>
</evidence>
<dbReference type="RefSeq" id="WP_113962278.1">
    <property type="nucleotide sequence ID" value="NZ_QNRR01000021.1"/>
</dbReference>
<sequence length="235" mass="25269">MESAKPSTSSSSTSATSTTPAASSPTETDAPPPPPPPPPVPVFPTTVTATTPVGGTPLDITRVIQILYQDVELQINRADLKAQITLSTAAILAALVVNVGFGITTLELRQWIPMEWVAGGVYLLFLICLCATIIHALMATYPRAVLRTRNTVTNPSLYFSGHIITLDSEDYAQRFEEQSNAAVLSRLIKQVHAKSRVLELKLSHIRVGLRCLGVALMLWLLARGLLVIAYGKLAG</sequence>
<keyword evidence="4" id="KW-0547">Nucleotide-binding</keyword>
<evidence type="ECO:0000256" key="4">
    <source>
        <dbReference type="ARBA" id="ARBA00022741"/>
    </source>
</evidence>
<evidence type="ECO:0000313" key="12">
    <source>
        <dbReference type="Proteomes" id="UP000253426"/>
    </source>
</evidence>
<evidence type="ECO:0000256" key="5">
    <source>
        <dbReference type="ARBA" id="ARBA00022989"/>
    </source>
</evidence>
<keyword evidence="6" id="KW-0051">Antiviral defense</keyword>
<gene>
    <name evidence="11" type="ORF">DES53_12112</name>
</gene>
<comment type="subcellular location">
    <subcellularLocation>
        <location evidence="1">Cell membrane</location>
    </subcellularLocation>
</comment>
<dbReference type="OrthoDB" id="194049at2"/>
<feature type="transmembrane region" description="Helical" evidence="9">
    <location>
        <begin position="84"/>
        <end position="104"/>
    </location>
</feature>
<proteinExistence type="predicted"/>
<reference evidence="11 12" key="1">
    <citation type="submission" date="2018-06" db="EMBL/GenBank/DDBJ databases">
        <title>Genomic Encyclopedia of Type Strains, Phase IV (KMG-IV): sequencing the most valuable type-strain genomes for metagenomic binning, comparative biology and taxonomic classification.</title>
        <authorList>
            <person name="Goeker M."/>
        </authorList>
    </citation>
    <scope>NUCLEOTIDE SEQUENCE [LARGE SCALE GENOMIC DNA]</scope>
    <source>
        <strain evidence="11 12">DSM 25532</strain>
    </source>
</reference>
<name>A0A366H3U3_9BACT</name>
<protein>
    <recommendedName>
        <fullName evidence="10">Pycsar effector protein domain-containing protein</fullName>
    </recommendedName>
</protein>
<evidence type="ECO:0000256" key="9">
    <source>
        <dbReference type="SAM" id="Phobius"/>
    </source>
</evidence>
<organism evidence="11 12">
    <name type="scientific">Roseimicrobium gellanilyticum</name>
    <dbReference type="NCBI Taxonomy" id="748857"/>
    <lineage>
        <taxon>Bacteria</taxon>
        <taxon>Pseudomonadati</taxon>
        <taxon>Verrucomicrobiota</taxon>
        <taxon>Verrucomicrobiia</taxon>
        <taxon>Verrucomicrobiales</taxon>
        <taxon>Verrucomicrobiaceae</taxon>
        <taxon>Roseimicrobium</taxon>
    </lineage>
</organism>
<evidence type="ECO:0000256" key="1">
    <source>
        <dbReference type="ARBA" id="ARBA00004236"/>
    </source>
</evidence>
<feature type="region of interest" description="Disordered" evidence="8">
    <location>
        <begin position="1"/>
        <end position="48"/>
    </location>
</feature>
<comment type="caution">
    <text evidence="11">The sequence shown here is derived from an EMBL/GenBank/DDBJ whole genome shotgun (WGS) entry which is preliminary data.</text>
</comment>
<feature type="compositionally biased region" description="Pro residues" evidence="8">
    <location>
        <begin position="30"/>
        <end position="42"/>
    </location>
</feature>
<keyword evidence="12" id="KW-1185">Reference proteome</keyword>
<dbReference type="EMBL" id="QNRR01000021">
    <property type="protein sequence ID" value="RBP35492.1"/>
    <property type="molecule type" value="Genomic_DNA"/>
</dbReference>
<dbReference type="AlphaFoldDB" id="A0A366H3U3"/>
<evidence type="ECO:0000256" key="3">
    <source>
        <dbReference type="ARBA" id="ARBA00022692"/>
    </source>
</evidence>
<evidence type="ECO:0000256" key="6">
    <source>
        <dbReference type="ARBA" id="ARBA00023118"/>
    </source>
</evidence>
<dbReference type="InterPro" id="IPR043760">
    <property type="entry name" value="PycTM_dom"/>
</dbReference>
<accession>A0A366H3U3</accession>
<dbReference type="GO" id="GO:0000166">
    <property type="term" value="F:nucleotide binding"/>
    <property type="evidence" value="ECO:0007669"/>
    <property type="project" value="UniProtKB-KW"/>
</dbReference>
<keyword evidence="7 9" id="KW-0472">Membrane</keyword>
<feature type="transmembrane region" description="Helical" evidence="9">
    <location>
        <begin position="207"/>
        <end position="230"/>
    </location>
</feature>
<dbReference type="GO" id="GO:0051607">
    <property type="term" value="P:defense response to virus"/>
    <property type="evidence" value="ECO:0007669"/>
    <property type="project" value="UniProtKB-KW"/>
</dbReference>
<evidence type="ECO:0000256" key="2">
    <source>
        <dbReference type="ARBA" id="ARBA00022475"/>
    </source>
</evidence>
<dbReference type="Pfam" id="PF18967">
    <property type="entry name" value="PycTM"/>
    <property type="match status" value="1"/>
</dbReference>